<reference evidence="2" key="1">
    <citation type="submission" date="2020-05" db="EMBL/GenBank/DDBJ databases">
        <authorList>
            <person name="Chiriac C."/>
            <person name="Salcher M."/>
            <person name="Ghai R."/>
            <person name="Kavagutti S V."/>
        </authorList>
    </citation>
    <scope>NUCLEOTIDE SEQUENCE</scope>
</reference>
<dbReference type="InterPro" id="IPR008984">
    <property type="entry name" value="SMAD_FHA_dom_sf"/>
</dbReference>
<protein>
    <submittedName>
        <fullName evidence="2">Unannotated protein</fullName>
    </submittedName>
</protein>
<dbReference type="AlphaFoldDB" id="A0A6J6HZR0"/>
<organism evidence="2">
    <name type="scientific">freshwater metagenome</name>
    <dbReference type="NCBI Taxonomy" id="449393"/>
    <lineage>
        <taxon>unclassified sequences</taxon>
        <taxon>metagenomes</taxon>
        <taxon>ecological metagenomes</taxon>
    </lineage>
</organism>
<dbReference type="CDD" id="cd00060">
    <property type="entry name" value="FHA"/>
    <property type="match status" value="1"/>
</dbReference>
<sequence>MISDQLLFVLKLCLLAVLYLFFFRVVRAVWAELRPSPAVPVPPVSGAAPVPQPVKRGRKDRAAAATSKPKLVILEPAENAGRSFDLDGEVSIGRAAGCQVTLDDTYASQIHARVFARDNQWQIEDVGSTNGTWLNRHKVSGPMVVQRGDRIQIGNTVLEMQ</sequence>
<dbReference type="SMART" id="SM00240">
    <property type="entry name" value="FHA"/>
    <property type="match status" value="1"/>
</dbReference>
<dbReference type="Pfam" id="PF00498">
    <property type="entry name" value="FHA"/>
    <property type="match status" value="1"/>
</dbReference>
<name>A0A6J6HZR0_9ZZZZ</name>
<accession>A0A6J6HZR0</accession>
<proteinExistence type="predicted"/>
<gene>
    <name evidence="2" type="ORF">UFOPK1835_01537</name>
</gene>
<evidence type="ECO:0000313" key="2">
    <source>
        <dbReference type="EMBL" id="CAB4617967.1"/>
    </source>
</evidence>
<dbReference type="SUPFAM" id="SSF49879">
    <property type="entry name" value="SMAD/FHA domain"/>
    <property type="match status" value="1"/>
</dbReference>
<dbReference type="PANTHER" id="PTHR23308">
    <property type="entry name" value="NUCLEAR INHIBITOR OF PROTEIN PHOSPHATASE-1"/>
    <property type="match status" value="1"/>
</dbReference>
<dbReference type="InterPro" id="IPR050923">
    <property type="entry name" value="Cell_Proc_Reg/RNA_Proc"/>
</dbReference>
<feature type="domain" description="FHA" evidence="1">
    <location>
        <begin position="90"/>
        <end position="139"/>
    </location>
</feature>
<dbReference type="PROSITE" id="PS50006">
    <property type="entry name" value="FHA_DOMAIN"/>
    <property type="match status" value="1"/>
</dbReference>
<dbReference type="InterPro" id="IPR000253">
    <property type="entry name" value="FHA_dom"/>
</dbReference>
<evidence type="ECO:0000259" key="1">
    <source>
        <dbReference type="PROSITE" id="PS50006"/>
    </source>
</evidence>
<dbReference type="EMBL" id="CAEZUP010000076">
    <property type="protein sequence ID" value="CAB4617967.1"/>
    <property type="molecule type" value="Genomic_DNA"/>
</dbReference>
<dbReference type="Gene3D" id="2.60.200.20">
    <property type="match status" value="1"/>
</dbReference>